<organism evidence="1 2">
    <name type="scientific">Dentiscutata heterogama</name>
    <dbReference type="NCBI Taxonomy" id="1316150"/>
    <lineage>
        <taxon>Eukaryota</taxon>
        <taxon>Fungi</taxon>
        <taxon>Fungi incertae sedis</taxon>
        <taxon>Mucoromycota</taxon>
        <taxon>Glomeromycotina</taxon>
        <taxon>Glomeromycetes</taxon>
        <taxon>Diversisporales</taxon>
        <taxon>Gigasporaceae</taxon>
        <taxon>Dentiscutata</taxon>
    </lineage>
</organism>
<dbReference type="EMBL" id="CAJVPU010029083">
    <property type="protein sequence ID" value="CAG8709597.1"/>
    <property type="molecule type" value="Genomic_DNA"/>
</dbReference>
<accession>A0ACA9PI48</accession>
<evidence type="ECO:0000313" key="2">
    <source>
        <dbReference type="Proteomes" id="UP000789702"/>
    </source>
</evidence>
<keyword evidence="2" id="KW-1185">Reference proteome</keyword>
<feature type="non-terminal residue" evidence="1">
    <location>
        <position position="43"/>
    </location>
</feature>
<protein>
    <submittedName>
        <fullName evidence="1">2721_t:CDS:1</fullName>
    </submittedName>
</protein>
<evidence type="ECO:0000313" key="1">
    <source>
        <dbReference type="EMBL" id="CAG8709597.1"/>
    </source>
</evidence>
<dbReference type="Proteomes" id="UP000789702">
    <property type="component" value="Unassembled WGS sequence"/>
</dbReference>
<proteinExistence type="predicted"/>
<name>A0ACA9PI48_9GLOM</name>
<sequence length="43" mass="5194">TEYDRLHEQNIQNMQEIEAQACYKESWELLIQSIQNIQNIQAE</sequence>
<gene>
    <name evidence="1" type="ORF">DHETER_LOCUS12188</name>
</gene>
<comment type="caution">
    <text evidence="1">The sequence shown here is derived from an EMBL/GenBank/DDBJ whole genome shotgun (WGS) entry which is preliminary data.</text>
</comment>
<feature type="non-terminal residue" evidence="1">
    <location>
        <position position="1"/>
    </location>
</feature>
<reference evidence="1" key="1">
    <citation type="submission" date="2021-06" db="EMBL/GenBank/DDBJ databases">
        <authorList>
            <person name="Kallberg Y."/>
            <person name="Tangrot J."/>
            <person name="Rosling A."/>
        </authorList>
    </citation>
    <scope>NUCLEOTIDE SEQUENCE</scope>
    <source>
        <strain evidence="1">IL203A</strain>
    </source>
</reference>